<name>A0A853G088_9BURK</name>
<dbReference type="GO" id="GO:0003861">
    <property type="term" value="F:3-isopropylmalate dehydratase activity"/>
    <property type="evidence" value="ECO:0007669"/>
    <property type="project" value="UniProtKB-EC"/>
</dbReference>
<evidence type="ECO:0000313" key="19">
    <source>
        <dbReference type="Proteomes" id="UP000559809"/>
    </source>
</evidence>
<comment type="function">
    <text evidence="3">Catalyzes the isomerization between 2-isopropylmalate and 3-isopropylmalate, via the formation of 2-isopropylmaleate.</text>
</comment>
<keyword evidence="16" id="KW-0100">Branched-chain amino acid biosynthesis</keyword>
<dbReference type="InterPro" id="IPR004430">
    <property type="entry name" value="3-IsopropMal_deHydase_lsu"/>
</dbReference>
<comment type="caution">
    <text evidence="18">The sequence shown here is derived from an EMBL/GenBank/DDBJ whole genome shotgun (WGS) entry which is preliminary data.</text>
</comment>
<dbReference type="GO" id="GO:0046872">
    <property type="term" value="F:metal ion binding"/>
    <property type="evidence" value="ECO:0007669"/>
    <property type="project" value="UniProtKB-KW"/>
</dbReference>
<dbReference type="InterPro" id="IPR036008">
    <property type="entry name" value="Aconitase_4Fe-4S_dom"/>
</dbReference>
<evidence type="ECO:0000313" key="18">
    <source>
        <dbReference type="EMBL" id="NYT47836.1"/>
    </source>
</evidence>
<evidence type="ECO:0000259" key="17">
    <source>
        <dbReference type="Pfam" id="PF00330"/>
    </source>
</evidence>
<evidence type="ECO:0000256" key="14">
    <source>
        <dbReference type="ARBA" id="ARBA00023014"/>
    </source>
</evidence>
<dbReference type="FunFam" id="3.30.499.10:FF:000007">
    <property type="entry name" value="3-isopropylmalate dehydratase large subunit"/>
    <property type="match status" value="1"/>
</dbReference>
<evidence type="ECO:0000256" key="13">
    <source>
        <dbReference type="ARBA" id="ARBA00023004"/>
    </source>
</evidence>
<gene>
    <name evidence="18" type="primary">leuC</name>
    <name evidence="18" type="ORF">H0A72_00790</name>
</gene>
<dbReference type="Gene3D" id="3.30.499.10">
    <property type="entry name" value="Aconitase, domain 3"/>
    <property type="match status" value="2"/>
</dbReference>
<evidence type="ECO:0000256" key="5">
    <source>
        <dbReference type="ARBA" id="ARBA00007185"/>
    </source>
</evidence>
<dbReference type="GO" id="GO:0009098">
    <property type="term" value="P:L-leucine biosynthetic process"/>
    <property type="evidence" value="ECO:0007669"/>
    <property type="project" value="UniProtKB-UniPathway"/>
</dbReference>
<dbReference type="UniPathway" id="UPA00048">
    <property type="reaction ID" value="UER00071"/>
</dbReference>
<dbReference type="PANTHER" id="PTHR43822">
    <property type="entry name" value="HOMOACONITASE, MITOCHONDRIAL-RELATED"/>
    <property type="match status" value="1"/>
</dbReference>
<comment type="subunit">
    <text evidence="6">Heterodimer of LeuC and LeuD.</text>
</comment>
<dbReference type="NCBIfam" id="NF004016">
    <property type="entry name" value="PRK05478.1"/>
    <property type="match status" value="1"/>
</dbReference>
<dbReference type="AlphaFoldDB" id="A0A853G088"/>
<evidence type="ECO:0000256" key="8">
    <source>
        <dbReference type="ARBA" id="ARBA00014371"/>
    </source>
</evidence>
<evidence type="ECO:0000256" key="16">
    <source>
        <dbReference type="ARBA" id="ARBA00023304"/>
    </source>
</evidence>
<evidence type="ECO:0000256" key="6">
    <source>
        <dbReference type="ARBA" id="ARBA00011271"/>
    </source>
</evidence>
<keyword evidence="14" id="KW-0411">Iron-sulfur</keyword>
<dbReference type="NCBIfam" id="TIGR00170">
    <property type="entry name" value="leuC"/>
    <property type="match status" value="1"/>
</dbReference>
<evidence type="ECO:0000256" key="11">
    <source>
        <dbReference type="ARBA" id="ARBA00022605"/>
    </source>
</evidence>
<evidence type="ECO:0000256" key="4">
    <source>
        <dbReference type="ARBA" id="ARBA00004729"/>
    </source>
</evidence>
<evidence type="ECO:0000256" key="15">
    <source>
        <dbReference type="ARBA" id="ARBA00023239"/>
    </source>
</evidence>
<feature type="domain" description="Aconitase/3-isopropylmalate dehydratase large subunit alpha/beta/alpha" evidence="17">
    <location>
        <begin position="9"/>
        <end position="459"/>
    </location>
</feature>
<dbReference type="PANTHER" id="PTHR43822:SF9">
    <property type="entry name" value="3-ISOPROPYLMALATE DEHYDRATASE"/>
    <property type="match status" value="1"/>
</dbReference>
<accession>A0A853G088</accession>
<dbReference type="InterPro" id="IPR050067">
    <property type="entry name" value="IPM_dehydratase_rel_enz"/>
</dbReference>
<dbReference type="InterPro" id="IPR033941">
    <property type="entry name" value="IPMI_cat"/>
</dbReference>
<dbReference type="EMBL" id="JACCEM010000001">
    <property type="protein sequence ID" value="NYT47836.1"/>
    <property type="molecule type" value="Genomic_DNA"/>
</dbReference>
<protein>
    <recommendedName>
        <fullName evidence="8">3-isopropylmalate dehydratase</fullName>
        <ecNumber evidence="7">4.2.1.33</ecNumber>
    </recommendedName>
</protein>
<evidence type="ECO:0000256" key="9">
    <source>
        <dbReference type="ARBA" id="ARBA00022430"/>
    </source>
</evidence>
<dbReference type="GO" id="GO:0051539">
    <property type="term" value="F:4 iron, 4 sulfur cluster binding"/>
    <property type="evidence" value="ECO:0007669"/>
    <property type="project" value="UniProtKB-KW"/>
</dbReference>
<dbReference type="PROSITE" id="PS01244">
    <property type="entry name" value="ACONITASE_2"/>
    <property type="match status" value="1"/>
</dbReference>
<keyword evidence="19" id="KW-1185">Reference proteome</keyword>
<keyword evidence="13" id="KW-0408">Iron</keyword>
<dbReference type="EC" id="4.2.1.33" evidence="7"/>
<dbReference type="InterPro" id="IPR015931">
    <property type="entry name" value="Acnase/IPM_dHydase_lsu_aba_1/3"/>
</dbReference>
<dbReference type="InterPro" id="IPR001030">
    <property type="entry name" value="Acoase/IPM_deHydtase_lsu_aba"/>
</dbReference>
<comment type="similarity">
    <text evidence="5">Belongs to the aconitase/IPM isomerase family.</text>
</comment>
<dbReference type="Pfam" id="PF00330">
    <property type="entry name" value="Aconitase"/>
    <property type="match status" value="1"/>
</dbReference>
<keyword evidence="10" id="KW-0004">4Fe-4S</keyword>
<dbReference type="PRINTS" id="PR00415">
    <property type="entry name" value="ACONITASE"/>
</dbReference>
<dbReference type="RefSeq" id="WP_180152917.1">
    <property type="nucleotide sequence ID" value="NZ_JACCEM010000001.1"/>
</dbReference>
<sequence length="476" mass="50902">MSLRTLYQKLVESHTVTRLDDENVLLFADLHLMNEYTSPQAFAGLHEQDRGVPLPGQNVAVVSHIIPTRPEALRVIADPASALQASNLKRNCLRHGIPLFDTNDALQGIEHVVAPEHGMIRPGMVVICGDSHTTTYGALGALGFGIGTSEVEHVLATQTLVYRVARDMRISVDGELPPGTTAKDLILMIIRRIGAQGARGYVVEFRGSAIAALSVEARFTLCNMAVEAGARGALIAPDSLAIDYVLERAADIEGHTRERAVAHWRGLRSDEGAVFDVEHYFDAGQAAPYVTWGTSPDQAIPVDGTIPDIPADAAGRPDASMQRALRYVGLSSGDTLLGLPIQHVFIGSCTNGRIEDLRAVAGIVRGRKVAEGVRAMVVPGSGAVRRQAEREGLDGVLIEAGFEWRKPGCSMCLAMNDDVLQPGQRCASTTNRNFEGRQGRGAITHLMSPAMAAAAAVTGRITDVRRYLAGTQAGAQ</sequence>
<dbReference type="NCBIfam" id="NF009116">
    <property type="entry name" value="PRK12466.1"/>
    <property type="match status" value="1"/>
</dbReference>
<dbReference type="SUPFAM" id="SSF53732">
    <property type="entry name" value="Aconitase iron-sulfur domain"/>
    <property type="match status" value="1"/>
</dbReference>
<evidence type="ECO:0000256" key="10">
    <source>
        <dbReference type="ARBA" id="ARBA00022485"/>
    </source>
</evidence>
<proteinExistence type="inferred from homology"/>
<comment type="cofactor">
    <cofactor evidence="2">
        <name>[4Fe-4S] cluster</name>
        <dbReference type="ChEBI" id="CHEBI:49883"/>
    </cofactor>
</comment>
<comment type="pathway">
    <text evidence="4">Amino-acid biosynthesis; L-leucine biosynthesis; L-leucine from 3-methyl-2-oxobutanoate: step 2/4.</text>
</comment>
<evidence type="ECO:0000256" key="3">
    <source>
        <dbReference type="ARBA" id="ARBA00002695"/>
    </source>
</evidence>
<dbReference type="PROSITE" id="PS00450">
    <property type="entry name" value="ACONITASE_1"/>
    <property type="match status" value="1"/>
</dbReference>
<dbReference type="Proteomes" id="UP000559809">
    <property type="component" value="Unassembled WGS sequence"/>
</dbReference>
<dbReference type="CDD" id="cd01583">
    <property type="entry name" value="IPMI"/>
    <property type="match status" value="1"/>
</dbReference>
<evidence type="ECO:0000256" key="1">
    <source>
        <dbReference type="ARBA" id="ARBA00000491"/>
    </source>
</evidence>
<evidence type="ECO:0000256" key="2">
    <source>
        <dbReference type="ARBA" id="ARBA00001966"/>
    </source>
</evidence>
<keyword evidence="9" id="KW-0432">Leucine biosynthesis</keyword>
<evidence type="ECO:0000256" key="12">
    <source>
        <dbReference type="ARBA" id="ARBA00022723"/>
    </source>
</evidence>
<keyword evidence="15 18" id="KW-0456">Lyase</keyword>
<reference evidence="18 19" key="1">
    <citation type="submission" date="2020-07" db="EMBL/GenBank/DDBJ databases">
        <title>Taxonomic revisions and descriptions of new bacterial species based on genomic comparisons in the high-G+C-content subgroup of the family Alcaligenaceae.</title>
        <authorList>
            <person name="Szabo A."/>
            <person name="Felfoldi T."/>
        </authorList>
    </citation>
    <scope>NUCLEOTIDE SEQUENCE [LARGE SCALE GENOMIC DNA]</scope>
    <source>
        <strain evidence="18 19">LMG 24012</strain>
    </source>
</reference>
<keyword evidence="12" id="KW-0479">Metal-binding</keyword>
<keyword evidence="11" id="KW-0028">Amino-acid biosynthesis</keyword>
<dbReference type="InterPro" id="IPR018136">
    <property type="entry name" value="Aconitase_4Fe-4S_BS"/>
</dbReference>
<comment type="catalytic activity">
    <reaction evidence="1">
        <text>(2R,3S)-3-isopropylmalate = (2S)-2-isopropylmalate</text>
        <dbReference type="Rhea" id="RHEA:32287"/>
        <dbReference type="ChEBI" id="CHEBI:1178"/>
        <dbReference type="ChEBI" id="CHEBI:35121"/>
        <dbReference type="EC" id="4.2.1.33"/>
    </reaction>
</comment>
<evidence type="ECO:0000256" key="7">
    <source>
        <dbReference type="ARBA" id="ARBA00011998"/>
    </source>
</evidence>
<organism evidence="18 19">
    <name type="scientific">Parapusillimonas granuli</name>
    <dbReference type="NCBI Taxonomy" id="380911"/>
    <lineage>
        <taxon>Bacteria</taxon>
        <taxon>Pseudomonadati</taxon>
        <taxon>Pseudomonadota</taxon>
        <taxon>Betaproteobacteria</taxon>
        <taxon>Burkholderiales</taxon>
        <taxon>Alcaligenaceae</taxon>
        <taxon>Parapusillimonas</taxon>
    </lineage>
</organism>